<dbReference type="EMBL" id="FMCT01000012">
    <property type="protein sequence ID" value="SCF43141.1"/>
    <property type="molecule type" value="Genomic_DNA"/>
</dbReference>
<keyword evidence="1" id="KW-1133">Transmembrane helix</keyword>
<gene>
    <name evidence="2" type="ORF">GA0070563_112193</name>
</gene>
<dbReference type="RefSeq" id="WP_074476971.1">
    <property type="nucleotide sequence ID" value="NZ_FMCT01000012.1"/>
</dbReference>
<reference evidence="3" key="1">
    <citation type="submission" date="2016-06" db="EMBL/GenBank/DDBJ databases">
        <authorList>
            <person name="Varghese N."/>
            <person name="Submissions Spin"/>
        </authorList>
    </citation>
    <scope>NUCLEOTIDE SEQUENCE [LARGE SCALE GENOMIC DNA]</scope>
    <source>
        <strain evidence="3">DSM 43168</strain>
    </source>
</reference>
<keyword evidence="3" id="KW-1185">Reference proteome</keyword>
<accession>A0A1C5ADK0</accession>
<evidence type="ECO:0000313" key="2">
    <source>
        <dbReference type="EMBL" id="SCF43141.1"/>
    </source>
</evidence>
<sequence>MSAGDKLAMFGVAVGLTTALVLLTAGIVGDWRQHRAENARTERVHAAVLADTRRWQGTSAVAQHRAAARPSLLTAARVWVAGVVAPRPAAAPEATTADDIPAPPADAAADVWPVVNGRYAGSNPTVATGRAKAISRPTYEDIDRMAAELRAHANDPDRTAWMPLVESRKATR</sequence>
<keyword evidence="1" id="KW-0812">Transmembrane</keyword>
<evidence type="ECO:0000313" key="3">
    <source>
        <dbReference type="Proteomes" id="UP000183585"/>
    </source>
</evidence>
<dbReference type="AlphaFoldDB" id="A0A1C5ADK0"/>
<protein>
    <submittedName>
        <fullName evidence="2">Uncharacterized protein</fullName>
    </submittedName>
</protein>
<evidence type="ECO:0000256" key="1">
    <source>
        <dbReference type="SAM" id="Phobius"/>
    </source>
</evidence>
<keyword evidence="1" id="KW-0472">Membrane</keyword>
<organism evidence="2 3">
    <name type="scientific">Micromonospora carbonacea</name>
    <dbReference type="NCBI Taxonomy" id="47853"/>
    <lineage>
        <taxon>Bacteria</taxon>
        <taxon>Bacillati</taxon>
        <taxon>Actinomycetota</taxon>
        <taxon>Actinomycetes</taxon>
        <taxon>Micromonosporales</taxon>
        <taxon>Micromonosporaceae</taxon>
        <taxon>Micromonospora</taxon>
    </lineage>
</organism>
<proteinExistence type="predicted"/>
<dbReference type="Proteomes" id="UP000183585">
    <property type="component" value="Unassembled WGS sequence"/>
</dbReference>
<feature type="transmembrane region" description="Helical" evidence="1">
    <location>
        <begin position="7"/>
        <end position="28"/>
    </location>
</feature>
<name>A0A1C5ADK0_9ACTN</name>